<dbReference type="InterPro" id="IPR015421">
    <property type="entry name" value="PyrdxlP-dep_Trfase_major"/>
</dbReference>
<dbReference type="EMBL" id="VHSH01000001">
    <property type="protein sequence ID" value="TQV83311.1"/>
    <property type="molecule type" value="Genomic_DNA"/>
</dbReference>
<dbReference type="Proteomes" id="UP000315252">
    <property type="component" value="Unassembled WGS sequence"/>
</dbReference>
<accession>A0A545U1F9</accession>
<dbReference type="InterPro" id="IPR049704">
    <property type="entry name" value="Aminotrans_3_PPA_site"/>
</dbReference>
<dbReference type="GO" id="GO:0019491">
    <property type="term" value="P:ectoine biosynthetic process"/>
    <property type="evidence" value="ECO:0007669"/>
    <property type="project" value="UniProtKB-UniPathway"/>
</dbReference>
<comment type="caution">
    <text evidence="8">The sequence shown here is derived from an EMBL/GenBank/DDBJ whole genome shotgun (WGS) entry which is preliminary data.</text>
</comment>
<keyword evidence="9" id="KW-1185">Reference proteome</keyword>
<comment type="pathway">
    <text evidence="7">Amine and polyamine biosynthesis; ectoine biosynthesis; L-ectoine from L-aspartate 4-semialdehyde: step 1/3.</text>
</comment>
<evidence type="ECO:0000256" key="7">
    <source>
        <dbReference type="RuleBase" id="RU365034"/>
    </source>
</evidence>
<protein>
    <recommendedName>
        <fullName evidence="7">Diaminobutyrate--2-oxoglutarate transaminase</fullName>
        <ecNumber evidence="7">2.6.1.76</ecNumber>
    </recommendedName>
    <alternativeName>
        <fullName evidence="7">DABA aminotransferase</fullName>
    </alternativeName>
</protein>
<dbReference type="InterPro" id="IPR012773">
    <property type="entry name" value="Ectoine_EctB"/>
</dbReference>
<evidence type="ECO:0000256" key="3">
    <source>
        <dbReference type="ARBA" id="ARBA00022576"/>
    </source>
</evidence>
<comment type="cofactor">
    <cofactor evidence="1 7">
        <name>pyridoxal 5'-phosphate</name>
        <dbReference type="ChEBI" id="CHEBI:597326"/>
    </cofactor>
</comment>
<dbReference type="InterPro" id="IPR015424">
    <property type="entry name" value="PyrdxlP-dep_Trfase"/>
</dbReference>
<dbReference type="OrthoDB" id="9801834at2"/>
<comment type="catalytic activity">
    <reaction evidence="7">
        <text>L-2,4-diaminobutanoate + 2-oxoglutarate = L-aspartate 4-semialdehyde + L-glutamate</text>
        <dbReference type="Rhea" id="RHEA:11160"/>
        <dbReference type="ChEBI" id="CHEBI:16810"/>
        <dbReference type="ChEBI" id="CHEBI:29985"/>
        <dbReference type="ChEBI" id="CHEBI:58761"/>
        <dbReference type="ChEBI" id="CHEBI:537519"/>
        <dbReference type="EC" id="2.6.1.76"/>
    </reaction>
</comment>
<evidence type="ECO:0000256" key="1">
    <source>
        <dbReference type="ARBA" id="ARBA00001933"/>
    </source>
</evidence>
<evidence type="ECO:0000256" key="5">
    <source>
        <dbReference type="ARBA" id="ARBA00022898"/>
    </source>
</evidence>
<dbReference type="Gene3D" id="3.90.1150.10">
    <property type="entry name" value="Aspartate Aminotransferase, domain 1"/>
    <property type="match status" value="1"/>
</dbReference>
<dbReference type="SUPFAM" id="SSF53383">
    <property type="entry name" value="PLP-dependent transferases"/>
    <property type="match status" value="1"/>
</dbReference>
<dbReference type="NCBIfam" id="NF006733">
    <property type="entry name" value="PRK09264.1"/>
    <property type="match status" value="1"/>
</dbReference>
<dbReference type="EC" id="2.6.1.76" evidence="7"/>
<dbReference type="UniPathway" id="UPA00067">
    <property type="reaction ID" value="UER00121"/>
</dbReference>
<keyword evidence="4 7" id="KW-0808">Transferase</keyword>
<dbReference type="Gene3D" id="3.40.640.10">
    <property type="entry name" value="Type I PLP-dependent aspartate aminotransferase-like (Major domain)"/>
    <property type="match status" value="1"/>
</dbReference>
<organism evidence="8 9">
    <name type="scientific">Denitrobaculum tricleocarpae</name>
    <dbReference type="NCBI Taxonomy" id="2591009"/>
    <lineage>
        <taxon>Bacteria</taxon>
        <taxon>Pseudomonadati</taxon>
        <taxon>Pseudomonadota</taxon>
        <taxon>Alphaproteobacteria</taxon>
        <taxon>Rhodospirillales</taxon>
        <taxon>Rhodospirillaceae</taxon>
        <taxon>Denitrobaculum</taxon>
    </lineage>
</organism>
<dbReference type="PANTHER" id="PTHR43552:SF2">
    <property type="entry name" value="DIAMINOBUTYRATE--2-OXOGLUTARATE TRANSAMINASE"/>
    <property type="match status" value="1"/>
</dbReference>
<keyword evidence="3 7" id="KW-0032">Aminotransferase</keyword>
<dbReference type="Pfam" id="PF00202">
    <property type="entry name" value="Aminotran_3"/>
    <property type="match status" value="1"/>
</dbReference>
<evidence type="ECO:0000256" key="2">
    <source>
        <dbReference type="ARBA" id="ARBA00008954"/>
    </source>
</evidence>
<evidence type="ECO:0000256" key="4">
    <source>
        <dbReference type="ARBA" id="ARBA00022679"/>
    </source>
</evidence>
<dbReference type="NCBIfam" id="TIGR00709">
    <property type="entry name" value="dat"/>
    <property type="match status" value="1"/>
</dbReference>
<comment type="function">
    <text evidence="7">Catalyzes reversively the conversion of L-aspartate beta-semialdehyde (ASA) to L-2,4-diaminobutyrate (DABA) by transamination with L-glutamate.</text>
</comment>
<dbReference type="InterPro" id="IPR015422">
    <property type="entry name" value="PyrdxlP-dep_Trfase_small"/>
</dbReference>
<dbReference type="InterPro" id="IPR004637">
    <property type="entry name" value="Dat"/>
</dbReference>
<name>A0A545U1F9_9PROT</name>
<dbReference type="PANTHER" id="PTHR43552">
    <property type="entry name" value="DIAMINOBUTYRATE--2-OXOGLUTARATE AMINOTRANSFERASE"/>
    <property type="match status" value="1"/>
</dbReference>
<dbReference type="NCBIfam" id="TIGR02407">
    <property type="entry name" value="ectoine_ectB"/>
    <property type="match status" value="1"/>
</dbReference>
<sequence>MADISDFQESESEVRVYCRSYPTVFTTGKEHTLSDEDGNEYIDFLSGAGALNYGHNNELLQKILQDYISANGVTMSLDLFTSAKRDFISKFNSTILAPRSMHYKMQFVGPTGTNSVEAALKLARKVTGRFNVVAFTNGFHGVTLGALAATANKKHREATIGALGNVTRFPFDGYFGHNMDSLIYAEGLLSGKGSGIEPPAAILLETIQGEGGINVASGDWLRGLQRLCREVGALLIVDDIQMGCGRTGTFFSFEEHGLDPDVICLSKSISGYGLPMALTLLKPKLDIWRPGEHNGTFRGNNLAFVTASAALDYWRSSEFSDSIVKKGRIIRDSLERTAEKIPLQWVKEIRGKGMVFGFELNAPELAETVVKTAFKSGLIIETCGADDNVLKVMPPLTISEAGLMKGLDILHSSIVKACSIH</sequence>
<reference evidence="8 9" key="1">
    <citation type="submission" date="2019-06" db="EMBL/GenBank/DDBJ databases">
        <title>Whole genome sequence for Rhodospirillaceae sp. R148.</title>
        <authorList>
            <person name="Wang G."/>
        </authorList>
    </citation>
    <scope>NUCLEOTIDE SEQUENCE [LARGE SCALE GENOMIC DNA]</scope>
    <source>
        <strain evidence="8 9">R148</strain>
    </source>
</reference>
<dbReference type="GO" id="GO:0047307">
    <property type="term" value="F:diaminobutyrate-pyruvate transaminase activity"/>
    <property type="evidence" value="ECO:0007669"/>
    <property type="project" value="InterPro"/>
</dbReference>
<dbReference type="PROSITE" id="PS00600">
    <property type="entry name" value="AA_TRANSFER_CLASS_3"/>
    <property type="match status" value="1"/>
</dbReference>
<keyword evidence="5 6" id="KW-0663">Pyridoxal phosphate</keyword>
<dbReference type="CDD" id="cd00610">
    <property type="entry name" value="OAT_like"/>
    <property type="match status" value="1"/>
</dbReference>
<proteinExistence type="inferred from homology"/>
<evidence type="ECO:0000313" key="9">
    <source>
        <dbReference type="Proteomes" id="UP000315252"/>
    </source>
</evidence>
<dbReference type="InterPro" id="IPR005814">
    <property type="entry name" value="Aminotrans_3"/>
</dbReference>
<gene>
    <name evidence="8" type="primary">ectB</name>
    <name evidence="8" type="ORF">FKG95_01550</name>
</gene>
<evidence type="ECO:0000256" key="6">
    <source>
        <dbReference type="RuleBase" id="RU003560"/>
    </source>
</evidence>
<dbReference type="RefSeq" id="WP_142894479.1">
    <property type="nucleotide sequence ID" value="NZ_ML660052.1"/>
</dbReference>
<dbReference type="GO" id="GO:0045303">
    <property type="term" value="F:diaminobutyrate-2-oxoglutarate transaminase activity"/>
    <property type="evidence" value="ECO:0007669"/>
    <property type="project" value="UniProtKB-EC"/>
</dbReference>
<dbReference type="AlphaFoldDB" id="A0A545U1F9"/>
<evidence type="ECO:0000313" key="8">
    <source>
        <dbReference type="EMBL" id="TQV83311.1"/>
    </source>
</evidence>
<comment type="similarity">
    <text evidence="2 6">Belongs to the class-III pyridoxal-phosphate-dependent aminotransferase family.</text>
</comment>
<dbReference type="GO" id="GO:0030170">
    <property type="term" value="F:pyridoxal phosphate binding"/>
    <property type="evidence" value="ECO:0007669"/>
    <property type="project" value="InterPro"/>
</dbReference>